<feature type="transmembrane region" description="Helical" evidence="11">
    <location>
        <begin position="86"/>
        <end position="106"/>
    </location>
</feature>
<dbReference type="NCBIfam" id="NF002924">
    <property type="entry name" value="PRK03562.1"/>
    <property type="match status" value="1"/>
</dbReference>
<dbReference type="Gene3D" id="3.40.50.720">
    <property type="entry name" value="NAD(P)-binding Rossmann-like Domain"/>
    <property type="match status" value="1"/>
</dbReference>
<dbReference type="NCBIfam" id="TIGR00932">
    <property type="entry name" value="2a37"/>
    <property type="match status" value="1"/>
</dbReference>
<accession>A0A368KZF0</accession>
<dbReference type="SUPFAM" id="SSF51735">
    <property type="entry name" value="NAD(P)-binding Rossmann-fold domains"/>
    <property type="match status" value="1"/>
</dbReference>
<feature type="transmembrane region" description="Helical" evidence="11">
    <location>
        <begin position="308"/>
        <end position="327"/>
    </location>
</feature>
<dbReference type="OrthoDB" id="9781411at2"/>
<evidence type="ECO:0000256" key="7">
    <source>
        <dbReference type="ARBA" id="ARBA00022958"/>
    </source>
</evidence>
<dbReference type="InterPro" id="IPR038770">
    <property type="entry name" value="Na+/solute_symporter_sf"/>
</dbReference>
<dbReference type="InterPro" id="IPR004771">
    <property type="entry name" value="K/H_exchanger"/>
</dbReference>
<keyword evidence="9" id="KW-0406">Ion transport</keyword>
<reference evidence="13 14" key="1">
    <citation type="journal article" date="2018" name="Int. J. Syst. Evol. Microbiol.">
        <title>Parvibium lacunae gen. nov., sp. nov., a new member of the family Alcaligenaceae isolated from a freshwater pond.</title>
        <authorList>
            <person name="Chen W.M."/>
            <person name="Xie P.B."/>
            <person name="Hsu M.Y."/>
            <person name="Sheu S.Y."/>
        </authorList>
    </citation>
    <scope>NUCLEOTIDE SEQUENCE [LARGE SCALE GENOMIC DNA]</scope>
    <source>
        <strain evidence="13 14">KMB9</strain>
    </source>
</reference>
<name>A0A368KZF0_9BURK</name>
<dbReference type="GO" id="GO:0005886">
    <property type="term" value="C:plasma membrane"/>
    <property type="evidence" value="ECO:0007669"/>
    <property type="project" value="TreeGrafter"/>
</dbReference>
<gene>
    <name evidence="13" type="ORF">DU000_12215</name>
</gene>
<feature type="transmembrane region" description="Helical" evidence="11">
    <location>
        <begin position="55"/>
        <end position="74"/>
    </location>
</feature>
<protein>
    <submittedName>
        <fullName evidence="13">Glutathione-regulated potassium-efflux system protein KefC</fullName>
    </submittedName>
</protein>
<evidence type="ECO:0000256" key="5">
    <source>
        <dbReference type="ARBA" id="ARBA00022538"/>
    </source>
</evidence>
<feature type="transmembrane region" description="Helical" evidence="11">
    <location>
        <begin position="146"/>
        <end position="171"/>
    </location>
</feature>
<dbReference type="FunFam" id="3.40.50.720:FF:000036">
    <property type="entry name" value="Glutathione-regulated potassium-efflux system protein KefB"/>
    <property type="match status" value="1"/>
</dbReference>
<dbReference type="InterPro" id="IPR006153">
    <property type="entry name" value="Cation/H_exchanger_TM"/>
</dbReference>
<sequence>MENSFLFSLVIFIAAAVIAVPLAKKLQLGSVLGYLLAGIVIGPWVLGLITDVDTILHFSELGVVLMMFIIGLELEIRKLWALRRSIFGYGGVQMLACVLCLQLTIWLCGWPWQVACVAALGLALSSTAVALAILKERNLLNTGAGMAGFGILLFQDIAAIPILTILPLFVFANPELSLVASASAAEVSASSAEKWWLVLRGLATIALIIGVGRWLLRPMLRLIANTGYRELFTGFALLLVAGVALLMQEIGLSMALGALIAGVLLADSEYRHALETDIEPFKGLLLGLFFIAVGMTIDFSVLLKDPALVILAVLGMVLLKSLILFGCSRWFGISQPERALFAIVLSQGSEFAFVVFATATQLQIFTGQQAAYLNLVVALSMASTPLLLILHDRFWLPRMQTPAANSAEPVAYQQHPVIIAGFGRYGQIIGRMLLAQGIRPTVLEVDPEQIESLRKFGYKVFYGDATRMDLLHAAGAGEAKILVVAIDDIDDSLHLIKLVREHFPHLQIVARARNVSHVYRLMDLGVTHIERETFESALRSARSTLTCLGVAPSDARRAALKFRRHNLESLQKIYPHYQDQKALVSMAKQARAELEEMFRADQNEQTEKSKTGWH</sequence>
<keyword evidence="6 11" id="KW-0812">Transmembrane</keyword>
<evidence type="ECO:0000256" key="3">
    <source>
        <dbReference type="ARBA" id="ARBA00022448"/>
    </source>
</evidence>
<dbReference type="AlphaFoldDB" id="A0A368KZF0"/>
<comment type="caution">
    <text evidence="13">The sequence shown here is derived from an EMBL/GenBank/DDBJ whole genome shotgun (WGS) entry which is preliminary data.</text>
</comment>
<evidence type="ECO:0000259" key="12">
    <source>
        <dbReference type="PROSITE" id="PS51201"/>
    </source>
</evidence>
<dbReference type="Pfam" id="PF00999">
    <property type="entry name" value="Na_H_Exchanger"/>
    <property type="match status" value="1"/>
</dbReference>
<comment type="subcellular location">
    <subcellularLocation>
        <location evidence="1">Endomembrane system</location>
        <topology evidence="1">Multi-pass membrane protein</topology>
    </subcellularLocation>
</comment>
<dbReference type="PANTHER" id="PTHR46157:SF3">
    <property type="entry name" value="GLUTATHIONE-REGULATED POTASSIUM-EFFLUX SYSTEM PROTEIN KEFC"/>
    <property type="match status" value="1"/>
</dbReference>
<evidence type="ECO:0000256" key="10">
    <source>
        <dbReference type="ARBA" id="ARBA00023136"/>
    </source>
</evidence>
<dbReference type="GO" id="GO:0015297">
    <property type="term" value="F:antiporter activity"/>
    <property type="evidence" value="ECO:0007669"/>
    <property type="project" value="UniProtKB-KW"/>
</dbReference>
<evidence type="ECO:0000256" key="9">
    <source>
        <dbReference type="ARBA" id="ARBA00023065"/>
    </source>
</evidence>
<dbReference type="GO" id="GO:0012505">
    <property type="term" value="C:endomembrane system"/>
    <property type="evidence" value="ECO:0007669"/>
    <property type="project" value="UniProtKB-SubCell"/>
</dbReference>
<dbReference type="Proteomes" id="UP000252357">
    <property type="component" value="Unassembled WGS sequence"/>
</dbReference>
<dbReference type="PANTHER" id="PTHR46157">
    <property type="entry name" value="K(+) EFFLUX ANTIPORTER 3, CHLOROPLASTIC"/>
    <property type="match status" value="1"/>
</dbReference>
<keyword evidence="14" id="KW-1185">Reference proteome</keyword>
<comment type="similarity">
    <text evidence="2">Belongs to the monovalent cation:proton antiporter 2 (CPA2) transporter (TC 2.A.37) family.</text>
</comment>
<evidence type="ECO:0000313" key="13">
    <source>
        <dbReference type="EMBL" id="RCS56484.1"/>
    </source>
</evidence>
<feature type="transmembrane region" description="Helical" evidence="11">
    <location>
        <begin position="195"/>
        <end position="216"/>
    </location>
</feature>
<feature type="transmembrane region" description="Helical" evidence="11">
    <location>
        <begin position="252"/>
        <end position="271"/>
    </location>
</feature>
<dbReference type="Pfam" id="PF02254">
    <property type="entry name" value="TrkA_N"/>
    <property type="match status" value="1"/>
</dbReference>
<feature type="domain" description="RCK N-terminal" evidence="12">
    <location>
        <begin position="414"/>
        <end position="530"/>
    </location>
</feature>
<evidence type="ECO:0000256" key="1">
    <source>
        <dbReference type="ARBA" id="ARBA00004127"/>
    </source>
</evidence>
<evidence type="ECO:0000256" key="11">
    <source>
        <dbReference type="SAM" id="Phobius"/>
    </source>
</evidence>
<feature type="transmembrane region" description="Helical" evidence="11">
    <location>
        <begin position="339"/>
        <end position="359"/>
    </location>
</feature>
<keyword evidence="10 11" id="KW-0472">Membrane</keyword>
<dbReference type="Gene3D" id="1.20.1530.20">
    <property type="match status" value="1"/>
</dbReference>
<keyword evidence="5" id="KW-0633">Potassium transport</keyword>
<dbReference type="InterPro" id="IPR003148">
    <property type="entry name" value="RCK_N"/>
</dbReference>
<feature type="transmembrane region" description="Helical" evidence="11">
    <location>
        <begin position="6"/>
        <end position="24"/>
    </location>
</feature>
<dbReference type="EMBL" id="QPGB01000007">
    <property type="protein sequence ID" value="RCS56484.1"/>
    <property type="molecule type" value="Genomic_DNA"/>
</dbReference>
<evidence type="ECO:0000313" key="14">
    <source>
        <dbReference type="Proteomes" id="UP000252357"/>
    </source>
</evidence>
<proteinExistence type="inferred from homology"/>
<evidence type="ECO:0000256" key="2">
    <source>
        <dbReference type="ARBA" id="ARBA00005551"/>
    </source>
</evidence>
<dbReference type="GO" id="GO:1902600">
    <property type="term" value="P:proton transmembrane transport"/>
    <property type="evidence" value="ECO:0007669"/>
    <property type="project" value="InterPro"/>
</dbReference>
<evidence type="ECO:0000256" key="8">
    <source>
        <dbReference type="ARBA" id="ARBA00022989"/>
    </source>
</evidence>
<dbReference type="PROSITE" id="PS51201">
    <property type="entry name" value="RCK_N"/>
    <property type="match status" value="1"/>
</dbReference>
<keyword evidence="3" id="KW-0813">Transport</keyword>
<keyword evidence="7" id="KW-0630">Potassium</keyword>
<feature type="transmembrane region" description="Helical" evidence="11">
    <location>
        <begin position="371"/>
        <end position="390"/>
    </location>
</feature>
<evidence type="ECO:0000256" key="6">
    <source>
        <dbReference type="ARBA" id="ARBA00022692"/>
    </source>
</evidence>
<feature type="transmembrane region" description="Helical" evidence="11">
    <location>
        <begin position="31"/>
        <end position="49"/>
    </location>
</feature>
<dbReference type="GO" id="GO:0006813">
    <property type="term" value="P:potassium ion transport"/>
    <property type="evidence" value="ECO:0007669"/>
    <property type="project" value="UniProtKB-KW"/>
</dbReference>
<keyword evidence="4" id="KW-0050">Antiport</keyword>
<feature type="transmembrane region" description="Helical" evidence="11">
    <location>
        <begin position="283"/>
        <end position="302"/>
    </location>
</feature>
<organism evidence="13 14">
    <name type="scientific">Parvibium lacunae</name>
    <dbReference type="NCBI Taxonomy" id="1888893"/>
    <lineage>
        <taxon>Bacteria</taxon>
        <taxon>Pseudomonadati</taxon>
        <taxon>Pseudomonadota</taxon>
        <taxon>Betaproteobacteria</taxon>
        <taxon>Burkholderiales</taxon>
        <taxon>Alcaligenaceae</taxon>
        <taxon>Parvibium</taxon>
    </lineage>
</organism>
<keyword evidence="8 11" id="KW-1133">Transmembrane helix</keyword>
<evidence type="ECO:0000256" key="4">
    <source>
        <dbReference type="ARBA" id="ARBA00022449"/>
    </source>
</evidence>
<dbReference type="InterPro" id="IPR036291">
    <property type="entry name" value="NAD(P)-bd_dom_sf"/>
</dbReference>
<dbReference type="GO" id="GO:0008324">
    <property type="term" value="F:monoatomic cation transmembrane transporter activity"/>
    <property type="evidence" value="ECO:0007669"/>
    <property type="project" value="InterPro"/>
</dbReference>
<feature type="transmembrane region" description="Helical" evidence="11">
    <location>
        <begin position="112"/>
        <end position="134"/>
    </location>
</feature>
<dbReference type="RefSeq" id="WP_114403693.1">
    <property type="nucleotide sequence ID" value="NZ_QPGB01000007.1"/>
</dbReference>